<dbReference type="PROSITE" id="PS50943">
    <property type="entry name" value="HTH_CROC1"/>
    <property type="match status" value="1"/>
</dbReference>
<dbReference type="Proteomes" id="UP000813215">
    <property type="component" value="Unassembled WGS sequence"/>
</dbReference>
<dbReference type="InterPro" id="IPR002182">
    <property type="entry name" value="NB-ARC"/>
</dbReference>
<feature type="repeat" description="WD" evidence="3">
    <location>
        <begin position="1093"/>
        <end position="1134"/>
    </location>
</feature>
<feature type="repeat" description="WD" evidence="3">
    <location>
        <begin position="677"/>
        <end position="717"/>
    </location>
</feature>
<evidence type="ECO:0000313" key="5">
    <source>
        <dbReference type="EMBL" id="MBW4434715.1"/>
    </source>
</evidence>
<organism evidence="5 6">
    <name type="scientific">Pelatocladus maniniholoensis HA4357-MV3</name>
    <dbReference type="NCBI Taxonomy" id="1117104"/>
    <lineage>
        <taxon>Bacteria</taxon>
        <taxon>Bacillati</taxon>
        <taxon>Cyanobacteriota</taxon>
        <taxon>Cyanophyceae</taxon>
        <taxon>Nostocales</taxon>
        <taxon>Nostocaceae</taxon>
        <taxon>Pelatocladus</taxon>
    </lineage>
</organism>
<feature type="repeat" description="WD" evidence="3">
    <location>
        <begin position="1051"/>
        <end position="1092"/>
    </location>
</feature>
<name>A0A9E3LW76_9NOST</name>
<dbReference type="SMART" id="SM00320">
    <property type="entry name" value="WD40"/>
    <property type="match status" value="14"/>
</dbReference>
<comment type="caution">
    <text evidence="5">The sequence shown here is derived from an EMBL/GenBank/DDBJ whole genome shotgun (WGS) entry which is preliminary data.</text>
</comment>
<feature type="repeat" description="WD" evidence="3">
    <location>
        <begin position="635"/>
        <end position="676"/>
    </location>
</feature>
<dbReference type="InterPro" id="IPR015943">
    <property type="entry name" value="WD40/YVTN_repeat-like_dom_sf"/>
</dbReference>
<dbReference type="EMBL" id="JAHHHW010000141">
    <property type="protein sequence ID" value="MBW4434715.1"/>
    <property type="molecule type" value="Genomic_DNA"/>
</dbReference>
<feature type="repeat" description="WD" evidence="3">
    <location>
        <begin position="760"/>
        <end position="801"/>
    </location>
</feature>
<evidence type="ECO:0000259" key="4">
    <source>
        <dbReference type="PROSITE" id="PS50943"/>
    </source>
</evidence>
<accession>A0A9E3LW76</accession>
<evidence type="ECO:0000313" key="6">
    <source>
        <dbReference type="Proteomes" id="UP000813215"/>
    </source>
</evidence>
<evidence type="ECO:0000256" key="2">
    <source>
        <dbReference type="ARBA" id="ARBA00022737"/>
    </source>
</evidence>
<dbReference type="InterPro" id="IPR001680">
    <property type="entry name" value="WD40_rpt"/>
</dbReference>
<protein>
    <recommendedName>
        <fullName evidence="4">HTH cro/C1-type domain-containing protein</fullName>
    </recommendedName>
</protein>
<feature type="repeat" description="WD" evidence="3">
    <location>
        <begin position="1135"/>
        <end position="1177"/>
    </location>
</feature>
<feature type="repeat" description="WD" evidence="3">
    <location>
        <begin position="969"/>
        <end position="1010"/>
    </location>
</feature>
<dbReference type="PRINTS" id="PR00364">
    <property type="entry name" value="DISEASERSIST"/>
</dbReference>
<dbReference type="InterPro" id="IPR001387">
    <property type="entry name" value="Cro/C1-type_HTH"/>
</dbReference>
<sequence>MIQEKQKRQRGIVLTSVGLERLLTKIRETEILQNNGVRYTLEDLSDRIGLDPKTISKVLKGNIGLDKRTLQRCFRTFGLQLTLSDYTKYLVRVNQGEIQNPQSTIYNQIDWGEVIDVSFFQGRSEELAKLQYWTLQDRCRLLTILGMGGIGKTSLAVKLVNLVQDHFEYVIWQSLRNNPPVKELLANLLQFFSQGQAISLPERVSDSISQLMTYLRKHRCLLLLDNAESIFISGERTGHYQEDYQAYGQLLKQVGETVHQSTLVLTSREKPQEIAFLETSSLYVQSLHLKGLNISDALEIFRTQNCFRGSEADWQTLIQRYDGNPLALKMIATTIQDLFNCDIAEFLAQDTKVFGDIRNLLEQQFKRLSALERDLMYWLAINREPVSIADLQLDLVLSLSTAKLLEALESLVRRCLIETSSGETPTRFTLQPVVMEYVIYCLIEQICAEIVREMGTKPYIDYFLSPEEAPPSPAQTSKYLFNTHALIKADAKDYVRTAQAQLILQPIINELLRTLGTQKAIKDCLRRMLSTLQVQAPNQPGYIGGNILNLLICLQTDLTGYNLSNLTIRQAYLQDTPLQQVNFAGADLKNSVFANIFAPTMSVVFSPNGKLLASGHSNYEIYLWNANTGQQLLTCQGQMRFLWSLAFNPGGDILASSGEDQIILLWSVATGECIKTLSGHMGGVHAVCFVNSDLLISGNADHTIRLWDLNTDKCCRIFQGHNDAIWAIALSPNSRIFASGGDDFTVKLWDITTGHCIATLLGHTDCIRSVAFSPDGARLASCGLDKTVRLWDVNSGECIGILTGHTNAVFSVVFVGEGNMLASSSLDRTIRLWDLSLRQCVRTLFGHKNSVYTIAINPLGNILASGSDDQTLKLWDVTSGSCIRTFKGRLNWFSSITFSPDGQMLATGSEDRMVRLWDLHQGKCQTFRGHTDLVTSVAFSPNGRILASSSADKTIRLWDVSHGYCFQVLWGHAATVSKTSFSPDGYTLISGSHDGTIRFWNITTGQILKTLSEHVVQSIALSQDGKKLAVGSFHKTVKLWDTTIGQYCQTLQGHSGWAWCVDFSPDGQTIATGSVDGTVRLWNTTTGKCLHILQEHQNWILAITFSPDGKTLATTCTDCTVKLWNVTTGTRLLTLQGHKKWVMAIAFSPDGQTLASAGAADETIKLWNLEKKEYLKTLKADQLYEGMNIQGVKGLTEAQKVTLISLGAVEEPHLHRS</sequence>
<reference evidence="5" key="2">
    <citation type="journal article" date="2022" name="Microbiol. Resour. Announc.">
        <title>Metagenome Sequencing to Explore Phylogenomics of Terrestrial Cyanobacteria.</title>
        <authorList>
            <person name="Ward R.D."/>
            <person name="Stajich J.E."/>
            <person name="Johansen J.R."/>
            <person name="Huntemann M."/>
            <person name="Clum A."/>
            <person name="Foster B."/>
            <person name="Foster B."/>
            <person name="Roux S."/>
            <person name="Palaniappan K."/>
            <person name="Varghese N."/>
            <person name="Mukherjee S."/>
            <person name="Reddy T.B.K."/>
            <person name="Daum C."/>
            <person name="Copeland A."/>
            <person name="Chen I.A."/>
            <person name="Ivanova N.N."/>
            <person name="Kyrpides N.C."/>
            <person name="Shapiro N."/>
            <person name="Eloe-Fadrosh E.A."/>
            <person name="Pietrasiak N."/>
        </authorList>
    </citation>
    <scope>NUCLEOTIDE SEQUENCE</scope>
    <source>
        <strain evidence="5">HA4357-MV3</strain>
    </source>
</reference>
<dbReference type="PRINTS" id="PR00320">
    <property type="entry name" value="GPROTEINBRPT"/>
</dbReference>
<dbReference type="Gene3D" id="3.40.50.300">
    <property type="entry name" value="P-loop containing nucleotide triphosphate hydrolases"/>
    <property type="match status" value="1"/>
</dbReference>
<dbReference type="CDD" id="cd00200">
    <property type="entry name" value="WD40"/>
    <property type="match status" value="3"/>
</dbReference>
<gene>
    <name evidence="5" type="ORF">KME28_24135</name>
</gene>
<feature type="repeat" description="WD" evidence="3">
    <location>
        <begin position="602"/>
        <end position="634"/>
    </location>
</feature>
<dbReference type="PROSITE" id="PS50294">
    <property type="entry name" value="WD_REPEATS_REGION"/>
    <property type="match status" value="12"/>
</dbReference>
<dbReference type="Gene3D" id="2.130.10.10">
    <property type="entry name" value="YVTN repeat-like/Quinoprotein amine dehydrogenase"/>
    <property type="match status" value="6"/>
</dbReference>
<dbReference type="Pfam" id="PF00931">
    <property type="entry name" value="NB-ARC"/>
    <property type="match status" value="1"/>
</dbReference>
<feature type="repeat" description="WD" evidence="3">
    <location>
        <begin position="927"/>
        <end position="968"/>
    </location>
</feature>
<feature type="repeat" description="WD" evidence="3">
    <location>
        <begin position="718"/>
        <end position="759"/>
    </location>
</feature>
<evidence type="ECO:0000256" key="3">
    <source>
        <dbReference type="PROSITE-ProRule" id="PRU00221"/>
    </source>
</evidence>
<dbReference type="PANTHER" id="PTHR22847:SF637">
    <property type="entry name" value="WD REPEAT DOMAIN 5B"/>
    <property type="match status" value="1"/>
</dbReference>
<feature type="repeat" description="WD" evidence="3">
    <location>
        <begin position="802"/>
        <end position="843"/>
    </location>
</feature>
<keyword evidence="1 3" id="KW-0853">WD repeat</keyword>
<proteinExistence type="predicted"/>
<dbReference type="PANTHER" id="PTHR22847">
    <property type="entry name" value="WD40 REPEAT PROTEIN"/>
    <property type="match status" value="1"/>
</dbReference>
<dbReference type="SUPFAM" id="SSF52540">
    <property type="entry name" value="P-loop containing nucleoside triphosphate hydrolases"/>
    <property type="match status" value="1"/>
</dbReference>
<feature type="repeat" description="WD" evidence="3">
    <location>
        <begin position="1016"/>
        <end position="1050"/>
    </location>
</feature>
<dbReference type="AlphaFoldDB" id="A0A9E3LW76"/>
<dbReference type="InterPro" id="IPR019775">
    <property type="entry name" value="WD40_repeat_CS"/>
</dbReference>
<feature type="repeat" description="WD" evidence="3">
    <location>
        <begin position="844"/>
        <end position="885"/>
    </location>
</feature>
<reference evidence="5" key="1">
    <citation type="submission" date="2021-05" db="EMBL/GenBank/DDBJ databases">
        <authorList>
            <person name="Pietrasiak N."/>
            <person name="Ward R."/>
            <person name="Stajich J.E."/>
            <person name="Kurbessoian T."/>
        </authorList>
    </citation>
    <scope>NUCLEOTIDE SEQUENCE</scope>
    <source>
        <strain evidence="5">HA4357-MV3</strain>
    </source>
</reference>
<feature type="domain" description="HTH cro/C1-type" evidence="4">
    <location>
        <begin position="39"/>
        <end position="86"/>
    </location>
</feature>
<dbReference type="PROSITE" id="PS00678">
    <property type="entry name" value="WD_REPEATS_1"/>
    <property type="match status" value="11"/>
</dbReference>
<dbReference type="GO" id="GO:0043531">
    <property type="term" value="F:ADP binding"/>
    <property type="evidence" value="ECO:0007669"/>
    <property type="project" value="InterPro"/>
</dbReference>
<dbReference type="InterPro" id="IPR027417">
    <property type="entry name" value="P-loop_NTPase"/>
</dbReference>
<dbReference type="PROSITE" id="PS50082">
    <property type="entry name" value="WD_REPEATS_2"/>
    <property type="match status" value="14"/>
</dbReference>
<feature type="repeat" description="WD" evidence="3">
    <location>
        <begin position="886"/>
        <end position="927"/>
    </location>
</feature>
<dbReference type="SUPFAM" id="SSF50978">
    <property type="entry name" value="WD40 repeat-like"/>
    <property type="match status" value="3"/>
</dbReference>
<dbReference type="InterPro" id="IPR036322">
    <property type="entry name" value="WD40_repeat_dom_sf"/>
</dbReference>
<dbReference type="CDD" id="cd00093">
    <property type="entry name" value="HTH_XRE"/>
    <property type="match status" value="1"/>
</dbReference>
<keyword evidence="2" id="KW-0677">Repeat</keyword>
<evidence type="ECO:0000256" key="1">
    <source>
        <dbReference type="ARBA" id="ARBA00022574"/>
    </source>
</evidence>
<dbReference type="InterPro" id="IPR020472">
    <property type="entry name" value="WD40_PAC1"/>
</dbReference>
<dbReference type="SUPFAM" id="SSF141571">
    <property type="entry name" value="Pentapeptide repeat-like"/>
    <property type="match status" value="1"/>
</dbReference>
<dbReference type="Pfam" id="PF00400">
    <property type="entry name" value="WD40"/>
    <property type="match status" value="14"/>
</dbReference>